<sequence length="309" mass="34854">MVVEARGVTIQCLYSLFCYTGYWKYDARHTRVRSLVPQFVAWAHDQGQLRSVQEILCAMQTFAFKEYQATATPSVFVSYSWDMTWHEVVNALKQMPGSLHDTAVWLDVLCINQHQGECTAAELPRLERAISTCGATVVLIDAKALALRRVWCLFEILKTVTSDATLRTMFTCPVQSHMTIYAVLVVAGRFTGAVDIQTQAQATFEDDRVRILAEIENMMGFTKANRCIEQALLEGANGYLKESALRGFVRKPRVTPDGQKHMTGFCDDEILEMVTHAQELGMPNIVDQEGCPIQEGWDSLEKIVRGRFL</sequence>
<proteinExistence type="predicted"/>
<evidence type="ECO:0008006" key="3">
    <source>
        <dbReference type="Google" id="ProtNLM"/>
    </source>
</evidence>
<evidence type="ECO:0000313" key="2">
    <source>
        <dbReference type="Proteomes" id="UP001190700"/>
    </source>
</evidence>
<evidence type="ECO:0000313" key="1">
    <source>
        <dbReference type="EMBL" id="KAK3255915.1"/>
    </source>
</evidence>
<dbReference type="Proteomes" id="UP001190700">
    <property type="component" value="Unassembled WGS sequence"/>
</dbReference>
<dbReference type="AlphaFoldDB" id="A0AAE0FAA5"/>
<keyword evidence="2" id="KW-1185">Reference proteome</keyword>
<accession>A0AAE0FAA5</accession>
<protein>
    <recommendedName>
        <fullName evidence="3">Heterokaryon incompatibility domain-containing protein</fullName>
    </recommendedName>
</protein>
<reference evidence="1 2" key="1">
    <citation type="journal article" date="2015" name="Genome Biol. Evol.">
        <title>Comparative Genomics of a Bacterivorous Green Alga Reveals Evolutionary Causalities and Consequences of Phago-Mixotrophic Mode of Nutrition.</title>
        <authorList>
            <person name="Burns J.A."/>
            <person name="Paasch A."/>
            <person name="Narechania A."/>
            <person name="Kim E."/>
        </authorList>
    </citation>
    <scope>NUCLEOTIDE SEQUENCE [LARGE SCALE GENOMIC DNA]</scope>
    <source>
        <strain evidence="1 2">PLY_AMNH</strain>
    </source>
</reference>
<name>A0AAE0FAA5_9CHLO</name>
<comment type="caution">
    <text evidence="1">The sequence shown here is derived from an EMBL/GenBank/DDBJ whole genome shotgun (WGS) entry which is preliminary data.</text>
</comment>
<organism evidence="1 2">
    <name type="scientific">Cymbomonas tetramitiformis</name>
    <dbReference type="NCBI Taxonomy" id="36881"/>
    <lineage>
        <taxon>Eukaryota</taxon>
        <taxon>Viridiplantae</taxon>
        <taxon>Chlorophyta</taxon>
        <taxon>Pyramimonadophyceae</taxon>
        <taxon>Pyramimonadales</taxon>
        <taxon>Pyramimonadaceae</taxon>
        <taxon>Cymbomonas</taxon>
    </lineage>
</organism>
<gene>
    <name evidence="1" type="ORF">CYMTET_34926</name>
</gene>
<dbReference type="EMBL" id="LGRX02022126">
    <property type="protein sequence ID" value="KAK3255915.1"/>
    <property type="molecule type" value="Genomic_DNA"/>
</dbReference>